<dbReference type="EMBL" id="BLLG01000021">
    <property type="protein sequence ID" value="GFH38896.1"/>
    <property type="molecule type" value="Genomic_DNA"/>
</dbReference>
<name>A0A6A0B1A7_9ACTN</name>
<protein>
    <submittedName>
        <fullName evidence="1">Uncharacterized protein</fullName>
    </submittedName>
</protein>
<keyword evidence="2" id="KW-1185">Reference proteome</keyword>
<dbReference type="RefSeq" id="WP_173266557.1">
    <property type="nucleotide sequence ID" value="NZ_BLLG01000021.1"/>
</dbReference>
<reference evidence="1 2" key="1">
    <citation type="submission" date="2020-02" db="EMBL/GenBank/DDBJ databases">
        <title>Whole Genome Shotgun Sequence of Streptomyces sp. strain CWH03.</title>
        <authorList>
            <person name="Dohra H."/>
            <person name="Kodani S."/>
            <person name="Yamamura H."/>
        </authorList>
    </citation>
    <scope>NUCLEOTIDE SEQUENCE [LARGE SCALE GENOMIC DNA]</scope>
    <source>
        <strain evidence="1 2">CWH03</strain>
    </source>
</reference>
<organism evidence="1 2">
    <name type="scientific">Streptomyces pacificus</name>
    <dbReference type="NCBI Taxonomy" id="2705029"/>
    <lineage>
        <taxon>Bacteria</taxon>
        <taxon>Bacillati</taxon>
        <taxon>Actinomycetota</taxon>
        <taxon>Actinomycetes</taxon>
        <taxon>Kitasatosporales</taxon>
        <taxon>Streptomycetaceae</taxon>
        <taxon>Streptomyces</taxon>
    </lineage>
</organism>
<sequence>MTPADRALRWLRIHDLSPAADVDSTARYLKESSDDGCTWDLPRESTGVHLRHDMTEALLAGRAVEHGPGVTIVQGPYPIGGLIRYTRTH</sequence>
<comment type="caution">
    <text evidence="1">The sequence shown here is derived from an EMBL/GenBank/DDBJ whole genome shotgun (WGS) entry which is preliminary data.</text>
</comment>
<dbReference type="AlphaFoldDB" id="A0A6A0B1A7"/>
<proteinExistence type="predicted"/>
<evidence type="ECO:0000313" key="2">
    <source>
        <dbReference type="Proteomes" id="UP000484988"/>
    </source>
</evidence>
<gene>
    <name evidence="1" type="ORF">SCWH03_51590</name>
</gene>
<evidence type="ECO:0000313" key="1">
    <source>
        <dbReference type="EMBL" id="GFH38896.1"/>
    </source>
</evidence>
<accession>A0A6A0B1A7</accession>
<dbReference type="Proteomes" id="UP000484988">
    <property type="component" value="Unassembled WGS sequence"/>
</dbReference>